<comment type="caution">
    <text evidence="2">The sequence shown here is derived from an EMBL/GenBank/DDBJ whole genome shotgun (WGS) entry which is preliminary data.</text>
</comment>
<evidence type="ECO:0000313" key="2">
    <source>
        <dbReference type="EMBL" id="ETX29298.1"/>
    </source>
</evidence>
<dbReference type="EMBL" id="JAME01000011">
    <property type="protein sequence ID" value="ETX29298.1"/>
    <property type="molecule type" value="Genomic_DNA"/>
</dbReference>
<dbReference type="InterPro" id="IPR022742">
    <property type="entry name" value="Hydrolase_4"/>
</dbReference>
<dbReference type="Proteomes" id="UP000023430">
    <property type="component" value="Unassembled WGS sequence"/>
</dbReference>
<name>X7F996_9RHOB</name>
<dbReference type="InterPro" id="IPR029058">
    <property type="entry name" value="AB_hydrolase_fold"/>
</dbReference>
<dbReference type="GO" id="GO:0016787">
    <property type="term" value="F:hydrolase activity"/>
    <property type="evidence" value="ECO:0007669"/>
    <property type="project" value="UniProtKB-KW"/>
</dbReference>
<dbReference type="STRING" id="1449351.RISW2_02395"/>
<evidence type="ECO:0000313" key="3">
    <source>
        <dbReference type="Proteomes" id="UP000023430"/>
    </source>
</evidence>
<reference evidence="2 3" key="1">
    <citation type="submission" date="2014-01" db="EMBL/GenBank/DDBJ databases">
        <title>Roseivivax isoporae LMG 25204 Genome Sequencing.</title>
        <authorList>
            <person name="Lai Q."/>
            <person name="Li G."/>
            <person name="Shao Z."/>
        </authorList>
    </citation>
    <scope>NUCLEOTIDE SEQUENCE [LARGE SCALE GENOMIC DNA]</scope>
    <source>
        <strain evidence="2 3">LMG 25204</strain>
    </source>
</reference>
<evidence type="ECO:0000259" key="1">
    <source>
        <dbReference type="Pfam" id="PF12146"/>
    </source>
</evidence>
<keyword evidence="2" id="KW-0378">Hydrolase</keyword>
<proteinExistence type="predicted"/>
<dbReference type="AlphaFoldDB" id="X7F996"/>
<accession>X7F996</accession>
<keyword evidence="3" id="KW-1185">Reference proteome</keyword>
<dbReference type="PATRIC" id="fig|1449351.3.peg.1880"/>
<protein>
    <submittedName>
        <fullName evidence="2">Hydrolase</fullName>
    </submittedName>
</protein>
<dbReference type="Pfam" id="PF12146">
    <property type="entry name" value="Hydrolase_4"/>
    <property type="match status" value="1"/>
</dbReference>
<organism evidence="2 3">
    <name type="scientific">Roseivivax isoporae LMG 25204</name>
    <dbReference type="NCBI Taxonomy" id="1449351"/>
    <lineage>
        <taxon>Bacteria</taxon>
        <taxon>Pseudomonadati</taxon>
        <taxon>Pseudomonadota</taxon>
        <taxon>Alphaproteobacteria</taxon>
        <taxon>Rhodobacterales</taxon>
        <taxon>Roseobacteraceae</taxon>
        <taxon>Roseivivax</taxon>
    </lineage>
</organism>
<dbReference type="eggNOG" id="COG2267">
    <property type="taxonomic scope" value="Bacteria"/>
</dbReference>
<dbReference type="Gene3D" id="3.40.50.1820">
    <property type="entry name" value="alpha/beta hydrolase"/>
    <property type="match status" value="1"/>
</dbReference>
<dbReference type="PANTHER" id="PTHR11614">
    <property type="entry name" value="PHOSPHOLIPASE-RELATED"/>
    <property type="match status" value="1"/>
</dbReference>
<gene>
    <name evidence="2" type="ORF">RISW2_02395</name>
</gene>
<feature type="domain" description="Serine aminopeptidase S33" evidence="1">
    <location>
        <begin position="41"/>
        <end position="293"/>
    </location>
</feature>
<dbReference type="SUPFAM" id="SSF53474">
    <property type="entry name" value="alpha/beta-Hydrolases"/>
    <property type="match status" value="1"/>
</dbReference>
<dbReference type="InterPro" id="IPR051044">
    <property type="entry name" value="MAG_DAG_Lipase"/>
</dbReference>
<sequence>MMHDAAPFLSELSEGPEGTHAFWVEAIDAVRLRLAHFPAKSARGTVLLFPGRTEYVEKYGRTARDLAERGYATLCVDWRGQGLADRFLADVRTGHVASFADYQKDVDAMIAAARSMDLPRPFHLLAHSMGGCIGLRALMRGIDVASVVFTGPMWGIQMASTLRPAAWALSWSGARLGLGHVYTPGTRPDAYVVAEAFENNLLTTDTEMYEYMRSHVMAEPRLQLGGPSLHWLHQALGECRDLAQRPSPSLPCVTFVGSNERIVDVLRIRERMARWPGGRLEVIAGGEHEVLMEGREIRTRIVDAGVALFDAAADGGATRSATA</sequence>